<dbReference type="InterPro" id="IPR016130">
    <property type="entry name" value="Tyr_Pase_AS"/>
</dbReference>
<evidence type="ECO:0000313" key="2">
    <source>
        <dbReference type="EMBL" id="AKF09150.1"/>
    </source>
</evidence>
<dbReference type="SUPFAM" id="SSF52799">
    <property type="entry name" value="(Phosphotyrosine protein) phosphatases II"/>
    <property type="match status" value="1"/>
</dbReference>
<dbReference type="Gene3D" id="3.90.190.10">
    <property type="entry name" value="Protein tyrosine phosphatase superfamily"/>
    <property type="match status" value="1"/>
</dbReference>
<keyword evidence="3" id="KW-1185">Reference proteome</keyword>
<dbReference type="Gene3D" id="3.40.50.850">
    <property type="entry name" value="Isochorismatase-like"/>
    <property type="match status" value="1"/>
</dbReference>
<dbReference type="FunFam" id="3.90.190.10:FF:000157">
    <property type="entry name" value="Protein-tyrosine phosphatase"/>
    <property type="match status" value="1"/>
</dbReference>
<dbReference type="InterPro" id="IPR000387">
    <property type="entry name" value="Tyr_Pase_dom"/>
</dbReference>
<sequence length="773" mass="84476">MPRAVLITQCIQRDFVEPIAPHAAPPNLLHVGHREASRLLGADPTNGPLAQLMQWARARDPRELAILHVRDWHDATDPAQRAHLDTFGSHCVRGTRGAELVLDLEQSARDDERFVDAIGLADVQETSLAMHLRELLAGEDDPRVAVIGVWTDAKITFLLYDLRTRLGLRSLATSSALTASASRAAHFHALEQLRRVLAVDVFDSVGELAEWLLPDARFASSRRRLASSIVIEGAQLEDEERAIVSHLYRESAKVTLASLSGGFSGARVFAAESEDALGHRQAPSVLKIGPRALIGEERAAFERVEPILGNDAPRLLGVVDHDALGGLRWSYAAMGGRRVRTLKSLVDGDAPIERIERVLSVALEEVLGRFYAAARYEPLPLLAYYRFSPAHAASVAKNARAVAAADDARDVDDLIAFYSHGLDELGTTPGEHHYVSYVHGDLNGANVLVDERENVWLIDFFHTKRGHVLNDVVKLENDLLYLFTCIDDERALATGRDMVDALYAVQDLRAPLGAPPAAIAATPALARSWEILRVLRRIAASLVREDRDPTQLHVAALRYAAHTLSFDEASPLQKRLALHAAASHARAILDDARRDRTLRVDLVALPRSHRGQLGLTICPGRLDRDRDLDADLDTLRAMGTRTLVTLLGAPELAWAGVPDLAARAAGRGLETIAFPIRDQGAPAEPDVRALCRVIDERLARGETIVVHCMGGLGRSGLVAACVLIDLGLDAERALAEVRRARGPRAVESDAQEVFVRTYAAGEHTRRDSATESR</sequence>
<organism evidence="2 3">
    <name type="scientific">Sandaracinus amylolyticus</name>
    <dbReference type="NCBI Taxonomy" id="927083"/>
    <lineage>
        <taxon>Bacteria</taxon>
        <taxon>Pseudomonadati</taxon>
        <taxon>Myxococcota</taxon>
        <taxon>Polyangia</taxon>
        <taxon>Polyangiales</taxon>
        <taxon>Sandaracinaceae</taxon>
        <taxon>Sandaracinus</taxon>
    </lineage>
</organism>
<dbReference type="SUPFAM" id="SSF52499">
    <property type="entry name" value="Isochorismatase-like hydrolases"/>
    <property type="match status" value="1"/>
</dbReference>
<dbReference type="Pfam" id="PF19974">
    <property type="entry name" value="TCAD9"/>
    <property type="match status" value="1"/>
</dbReference>
<dbReference type="Proteomes" id="UP000034883">
    <property type="component" value="Chromosome"/>
</dbReference>
<dbReference type="InterPro" id="IPR036380">
    <property type="entry name" value="Isochorismatase-like_sf"/>
</dbReference>
<dbReference type="InterPro" id="IPR045544">
    <property type="entry name" value="TCAD9"/>
</dbReference>
<feature type="domain" description="Tyrosine specific protein phosphatases" evidence="1">
    <location>
        <begin position="685"/>
        <end position="741"/>
    </location>
</feature>
<dbReference type="InterPro" id="IPR003595">
    <property type="entry name" value="Tyr_Pase_cat"/>
</dbReference>
<dbReference type="AlphaFoldDB" id="A0A0F6W723"/>
<dbReference type="InterPro" id="IPR000868">
    <property type="entry name" value="Isochorismatase-like_dom"/>
</dbReference>
<dbReference type="EMBL" id="CP011125">
    <property type="protein sequence ID" value="AKF09150.1"/>
    <property type="molecule type" value="Genomic_DNA"/>
</dbReference>
<evidence type="ECO:0000313" key="3">
    <source>
        <dbReference type="Proteomes" id="UP000034883"/>
    </source>
</evidence>
<name>A0A0F6W723_9BACT</name>
<accession>A0A0F6W723</accession>
<dbReference type="Pfam" id="PF22785">
    <property type="entry name" value="Tc-R-P"/>
    <property type="match status" value="1"/>
</dbReference>
<proteinExistence type="predicted"/>
<dbReference type="SMART" id="SM00404">
    <property type="entry name" value="PTPc_motif"/>
    <property type="match status" value="1"/>
</dbReference>
<dbReference type="PROSITE" id="PS50056">
    <property type="entry name" value="TYR_PHOSPHATASE_2"/>
    <property type="match status" value="1"/>
</dbReference>
<dbReference type="InterPro" id="IPR029021">
    <property type="entry name" value="Prot-tyrosine_phosphatase-like"/>
</dbReference>
<dbReference type="PANTHER" id="PTHR23339">
    <property type="entry name" value="TYROSINE SPECIFIC PROTEIN PHOSPHATASE AND DUAL SPECIFICITY PROTEIN PHOSPHATASE"/>
    <property type="match status" value="1"/>
</dbReference>
<reference evidence="2 3" key="1">
    <citation type="submission" date="2015-03" db="EMBL/GenBank/DDBJ databases">
        <title>Genome assembly of Sandaracinus amylolyticus DSM 53668.</title>
        <authorList>
            <person name="Sharma G."/>
            <person name="Subramanian S."/>
        </authorList>
    </citation>
    <scope>NUCLEOTIDE SEQUENCE [LARGE SCALE GENOMIC DNA]</scope>
    <source>
        <strain evidence="2 3">DSM 53668</strain>
    </source>
</reference>
<protein>
    <submittedName>
        <fullName evidence="2">Putative tyrosine phosphatase-related protein</fullName>
    </submittedName>
</protein>
<evidence type="ECO:0000259" key="1">
    <source>
        <dbReference type="PROSITE" id="PS50056"/>
    </source>
</evidence>
<dbReference type="InterPro" id="IPR050561">
    <property type="entry name" value="PTP"/>
</dbReference>
<dbReference type="SUPFAM" id="SSF56112">
    <property type="entry name" value="Protein kinase-like (PK-like)"/>
    <property type="match status" value="1"/>
</dbReference>
<gene>
    <name evidence="2" type="ORF">DB32_006299</name>
</gene>
<dbReference type="InterPro" id="IPR011009">
    <property type="entry name" value="Kinase-like_dom_sf"/>
</dbReference>
<dbReference type="Pfam" id="PF00857">
    <property type="entry name" value="Isochorismatase"/>
    <property type="match status" value="1"/>
</dbReference>
<dbReference type="PROSITE" id="PS00383">
    <property type="entry name" value="TYR_PHOSPHATASE_1"/>
    <property type="match status" value="1"/>
</dbReference>
<dbReference type="KEGG" id="samy:DB32_006299"/>
<dbReference type="STRING" id="927083.DB32_006299"/>